<keyword evidence="3" id="KW-1185">Reference proteome</keyword>
<dbReference type="SMART" id="SM01043">
    <property type="entry name" value="BTAD"/>
    <property type="match status" value="1"/>
</dbReference>
<evidence type="ECO:0000259" key="1">
    <source>
        <dbReference type="SMART" id="SM01043"/>
    </source>
</evidence>
<dbReference type="SUPFAM" id="SSF52540">
    <property type="entry name" value="P-loop containing nucleoside triphosphate hydrolases"/>
    <property type="match status" value="1"/>
</dbReference>
<comment type="caution">
    <text evidence="2">The sequence shown here is derived from an EMBL/GenBank/DDBJ whole genome shotgun (WGS) entry which is preliminary data.</text>
</comment>
<protein>
    <recommendedName>
        <fullName evidence="1">Bacterial transcriptional activator domain-containing protein</fullName>
    </recommendedName>
</protein>
<name>A0A5C4LTH6_9PSEU</name>
<dbReference type="Pfam" id="PF03704">
    <property type="entry name" value="BTAD"/>
    <property type="match status" value="1"/>
</dbReference>
<evidence type="ECO:0000313" key="3">
    <source>
        <dbReference type="Proteomes" id="UP000305546"/>
    </source>
</evidence>
<dbReference type="AlphaFoldDB" id="A0A5C4LTH6"/>
<feature type="domain" description="Bacterial transcriptional activator" evidence="1">
    <location>
        <begin position="103"/>
        <end position="227"/>
    </location>
</feature>
<reference evidence="2 3" key="1">
    <citation type="submission" date="2019-06" db="EMBL/GenBank/DDBJ databases">
        <title>Amycolatopsis alkalitolerans sp. nov., isolated from Gastrodia elata Blume.</title>
        <authorList>
            <person name="Narsing Rao M.P."/>
            <person name="Li W.J."/>
        </authorList>
    </citation>
    <scope>NUCLEOTIDE SEQUENCE [LARGE SCALE GENOMIC DNA]</scope>
    <source>
        <strain evidence="2 3">SYSUP0005</strain>
    </source>
</reference>
<gene>
    <name evidence="2" type="ORF">FG385_30560</name>
</gene>
<proteinExistence type="predicted"/>
<organism evidence="2 3">
    <name type="scientific">Amycolatopsis alkalitolerans</name>
    <dbReference type="NCBI Taxonomy" id="2547244"/>
    <lineage>
        <taxon>Bacteria</taxon>
        <taxon>Bacillati</taxon>
        <taxon>Actinomycetota</taxon>
        <taxon>Actinomycetes</taxon>
        <taxon>Pseudonocardiales</taxon>
        <taxon>Pseudonocardiaceae</taxon>
        <taxon>Amycolatopsis</taxon>
    </lineage>
</organism>
<dbReference type="InterPro" id="IPR005158">
    <property type="entry name" value="BTAD"/>
</dbReference>
<dbReference type="EMBL" id="VDFW01000042">
    <property type="protein sequence ID" value="TNC20569.1"/>
    <property type="molecule type" value="Genomic_DNA"/>
</dbReference>
<dbReference type="RefSeq" id="WP_139100277.1">
    <property type="nucleotide sequence ID" value="NZ_VDFW01000042.1"/>
</dbReference>
<sequence length="1035" mass="109706">MAAEIRVGLLGGFRVSADGLDITPGAWPARRAGELVQLLALADGHRLLRDRVIDALWPHLEPDAGAANLRKAAHHARQALGCPDAVVLRNGQVALFPGVPVVTDVAGFQARADEALRGGDPAECAAVASTYPGDLLPESLYEGWAEEPRRRLRLRHLELLRRGALWERLVEEDGTDEPACRQLMKAAMAAGNRCDAVRWYGRLSAALRRELGIRPSCETQLLYEACVATAVAAEPAFVGREYELAAASRVLRAGPAGEIGALVVRGPAGIGKTRLCDQVAARARELGWQVLRVRVQPSDRPCAPLLRMVDQLVAEDQHVLDRAGDPAKSTLDSLSALRAGTVLTRHQIAGALRRLLLAAGTRIVAVVDDAHESDEATIDVLLQLCGLDRIPVLPVLSYRGEAAEGALSSGVARLARAGRVVELELGPLHRGEIAQLITEHVPAVPGPEVVERITALAQGNPCFAIELARAAGDASPLPRTAADAIVRRLVDLDDATVEMLRRLALAGDDFDTDGLLGIMGLPEPEAFTVIDEALRAGILVLTDARYRFRHDLVRQALAGQLAPHRRRMIHREAAERLAAAGAAPSVIAAQWLAGARPAAAAPWLRAAVRQAIEAGAFDDALTHADTLLRHFPGDAETSCLRAEALEALGDVRAPAAFAAAAECADPAQRSDLLARQALASVRAGDPASAADVVAGLEPATIGGRLAHALALAGAAAMGFADPATGEATAARTRRLAIQSGDPAAIVIASWAEAASAHARGELPRVVETGLRSTAALPRLAASVFDGQLCVTERLLYGGLPYAEVIAFADRLAAEAERLNAARGYAFAMTLRGEAKLLSGQLDEADKDLAHGAELHRDIAAAAGESFSLQRRAEVALYRGERDEAQALLDDALAVARESDLGFHLFDRIYGTRIAMAPDPRSALSALEEGEAAVHGSMETCPGCRITFDIPAAIAAAKAGDLDRAAHYERAAQRLTSLLMRLPGWYAAVHEVRGHRARAHGDHTSATNHFAAAARRFREAGQPLDASRCEALASWS</sequence>
<dbReference type="InterPro" id="IPR036388">
    <property type="entry name" value="WH-like_DNA-bd_sf"/>
</dbReference>
<evidence type="ECO:0000313" key="2">
    <source>
        <dbReference type="EMBL" id="TNC20569.1"/>
    </source>
</evidence>
<dbReference type="Proteomes" id="UP000305546">
    <property type="component" value="Unassembled WGS sequence"/>
</dbReference>
<dbReference type="InterPro" id="IPR027417">
    <property type="entry name" value="P-loop_NTPase"/>
</dbReference>
<dbReference type="OrthoDB" id="3178131at2"/>
<dbReference type="InterPro" id="IPR051677">
    <property type="entry name" value="AfsR-DnrI-RedD_regulator"/>
</dbReference>
<dbReference type="InterPro" id="IPR011990">
    <property type="entry name" value="TPR-like_helical_dom_sf"/>
</dbReference>
<dbReference type="PANTHER" id="PTHR35807">
    <property type="entry name" value="TRANSCRIPTIONAL REGULATOR REDD-RELATED"/>
    <property type="match status" value="1"/>
</dbReference>
<dbReference type="InterPro" id="IPR041664">
    <property type="entry name" value="AAA_16"/>
</dbReference>
<accession>A0A5C4LTH6</accession>
<dbReference type="Pfam" id="PF13191">
    <property type="entry name" value="AAA_16"/>
    <property type="match status" value="1"/>
</dbReference>
<dbReference type="Gene3D" id="1.25.40.10">
    <property type="entry name" value="Tetratricopeptide repeat domain"/>
    <property type="match status" value="2"/>
</dbReference>
<dbReference type="SUPFAM" id="SSF48452">
    <property type="entry name" value="TPR-like"/>
    <property type="match status" value="2"/>
</dbReference>
<dbReference type="Gene3D" id="1.10.10.10">
    <property type="entry name" value="Winged helix-like DNA-binding domain superfamily/Winged helix DNA-binding domain"/>
    <property type="match status" value="1"/>
</dbReference>